<evidence type="ECO:0000313" key="8">
    <source>
        <dbReference type="Proteomes" id="UP000623307"/>
    </source>
</evidence>
<dbReference type="CDD" id="cd04301">
    <property type="entry name" value="NAT_SF"/>
    <property type="match status" value="1"/>
</dbReference>
<evidence type="ECO:0000313" key="6">
    <source>
        <dbReference type="Proteomes" id="UP000256862"/>
    </source>
</evidence>
<dbReference type="EMBL" id="CP069811">
    <property type="protein sequence ID" value="QRQ90344.1"/>
    <property type="molecule type" value="Genomic_DNA"/>
</dbReference>
<evidence type="ECO:0000313" key="7">
    <source>
        <dbReference type="Proteomes" id="UP000325743"/>
    </source>
</evidence>
<reference evidence="6" key="2">
    <citation type="submission" date="2018-01" db="EMBL/GenBank/DDBJ databases">
        <authorList>
            <person name="Gaut B.S."/>
            <person name="Morton B.R."/>
            <person name="Clegg M.T."/>
            <person name="Duvall M.R."/>
        </authorList>
    </citation>
    <scope>NUCLEOTIDE SEQUENCE [LARGE SCALE GENOMIC DNA]</scope>
</reference>
<reference evidence="4 6" key="1">
    <citation type="submission" date="2018-01" db="EMBL/GenBank/DDBJ databases">
        <authorList>
            <person name="Clerissi C."/>
        </authorList>
    </citation>
    <scope>NUCLEOTIDE SEQUENCE</scope>
    <source>
        <strain evidence="4">Cupriavidus oxalaticus LMG 2235</strain>
        <plasmid evidence="6">co2235_mp</plasmid>
    </source>
</reference>
<dbReference type="EMBL" id="OGUS01000084">
    <property type="protein sequence ID" value="SPC07772.1"/>
    <property type="molecule type" value="Genomic_DNA"/>
</dbReference>
<dbReference type="Gene3D" id="3.40.630.30">
    <property type="match status" value="1"/>
</dbReference>
<sequence length="142" mass="15186">MRPHYATEADWPDIKALLHASSLSVAGVQDRIGQYMVIRDNAGLLGCAGLERYENTGVLRGLAVAQRARSAGLGELLISAIVADVRREGVESIVLQTSNASGYFARMGFTPISYAELAPAVLASPAMRRDQVEVGTLMQIAL</sequence>
<reference evidence="3 8" key="4">
    <citation type="submission" date="2021-02" db="EMBL/GenBank/DDBJ databases">
        <title>Complete Genome Sequence of Cupriavidus oxalaticus Strain Ox1, a Soil Oxalate-Degrading Species.</title>
        <authorList>
            <person name="Palmieri F."/>
            <person name="Udriet P."/>
            <person name="Deuasquier M."/>
            <person name="Beaudoing E."/>
            <person name="Johnson S.L."/>
            <person name="Davenport K.W."/>
            <person name="Chain P.S."/>
            <person name="Bindschedler S."/>
            <person name="Junier P."/>
        </authorList>
    </citation>
    <scope>NUCLEOTIDE SEQUENCE [LARGE SCALE GENOMIC DNA]</scope>
    <source>
        <strain evidence="3 8">Ox1</strain>
    </source>
</reference>
<reference evidence="2 7" key="3">
    <citation type="submission" date="2018-09" db="EMBL/GenBank/DDBJ databases">
        <title>Complete genome sequence of Cupriavidus oxalaticus T2, a bacterium capable of phenol tolerance and degradation.</title>
        <authorList>
            <person name="Yan J."/>
        </authorList>
    </citation>
    <scope>NUCLEOTIDE SEQUENCE [LARGE SCALE GENOMIC DNA]</scope>
    <source>
        <strain evidence="2 7">T2</strain>
    </source>
</reference>
<evidence type="ECO:0000313" key="3">
    <source>
        <dbReference type="EMBL" id="QRQ90344.1"/>
    </source>
</evidence>
<keyword evidence="8" id="KW-1185">Reference proteome</keyword>
<dbReference type="PROSITE" id="PS51186">
    <property type="entry name" value="GNAT"/>
    <property type="match status" value="1"/>
</dbReference>
<dbReference type="GO" id="GO:0016747">
    <property type="term" value="F:acyltransferase activity, transferring groups other than amino-acyl groups"/>
    <property type="evidence" value="ECO:0007669"/>
    <property type="project" value="InterPro"/>
</dbReference>
<dbReference type="Proteomes" id="UP000623307">
    <property type="component" value="Chromosome 1"/>
</dbReference>
<keyword evidence="2" id="KW-0808">Transferase</keyword>
<evidence type="ECO:0000313" key="2">
    <source>
        <dbReference type="EMBL" id="QEZ43025.1"/>
    </source>
</evidence>
<dbReference type="AlphaFoldDB" id="A0A375GR91"/>
<dbReference type="SUPFAM" id="SSF55729">
    <property type="entry name" value="Acyl-CoA N-acyltransferases (Nat)"/>
    <property type="match status" value="1"/>
</dbReference>
<organism evidence="2 7">
    <name type="scientific">Cupriavidus oxalaticus</name>
    <dbReference type="NCBI Taxonomy" id="96344"/>
    <lineage>
        <taxon>Bacteria</taxon>
        <taxon>Pseudomonadati</taxon>
        <taxon>Pseudomonadota</taxon>
        <taxon>Betaproteobacteria</taxon>
        <taxon>Burkholderiales</taxon>
        <taxon>Burkholderiaceae</taxon>
        <taxon>Cupriavidus</taxon>
    </lineage>
</organism>
<dbReference type="InterPro" id="IPR000182">
    <property type="entry name" value="GNAT_dom"/>
</dbReference>
<evidence type="ECO:0000313" key="5">
    <source>
        <dbReference type="EMBL" id="SPC24394.1"/>
    </source>
</evidence>
<dbReference type="RefSeq" id="WP_063239240.1">
    <property type="nucleotide sequence ID" value="NZ_CP032518.1"/>
</dbReference>
<dbReference type="Proteomes" id="UP000256862">
    <property type="component" value="Plasmid CO2235_mp"/>
</dbReference>
<dbReference type="OrthoDB" id="8964337at2"/>
<dbReference type="Pfam" id="PF13508">
    <property type="entry name" value="Acetyltransf_7"/>
    <property type="match status" value="1"/>
</dbReference>
<name>A0A375GR91_9BURK</name>
<geneLocation type="plasmid" evidence="6">
    <name>co2235_mp</name>
</geneLocation>
<accession>A0A375GR91</accession>
<dbReference type="EMBL" id="CP032518">
    <property type="protein sequence ID" value="QEZ43025.1"/>
    <property type="molecule type" value="Genomic_DNA"/>
</dbReference>
<gene>
    <name evidence="5" type="ORF">CO2235_MP80274</name>
    <name evidence="4" type="ORF">CO2235_U770214</name>
    <name evidence="2" type="ORF">D2917_01420</name>
    <name evidence="3" type="ORF">JTE92_06560</name>
</gene>
<evidence type="ECO:0000259" key="1">
    <source>
        <dbReference type="PROSITE" id="PS51186"/>
    </source>
</evidence>
<dbReference type="EMBL" id="OGUS01000143">
    <property type="protein sequence ID" value="SPC24394.1"/>
    <property type="molecule type" value="Genomic_DNA"/>
</dbReference>
<protein>
    <submittedName>
        <fullName evidence="2">GNAT family N-acetyltransferase</fullName>
    </submittedName>
</protein>
<dbReference type="InterPro" id="IPR016181">
    <property type="entry name" value="Acyl_CoA_acyltransferase"/>
</dbReference>
<feature type="domain" description="N-acetyltransferase" evidence="1">
    <location>
        <begin position="1"/>
        <end position="128"/>
    </location>
</feature>
<dbReference type="GeneID" id="303489173"/>
<dbReference type="Proteomes" id="UP000325743">
    <property type="component" value="Chromosome 1"/>
</dbReference>
<evidence type="ECO:0000313" key="4">
    <source>
        <dbReference type="EMBL" id="SPC07772.1"/>
    </source>
</evidence>
<proteinExistence type="predicted"/>